<feature type="transmembrane region" description="Helical" evidence="1">
    <location>
        <begin position="40"/>
        <end position="62"/>
    </location>
</feature>
<name>A0A9D4TGX6_CHLVU</name>
<sequence length="129" mass="13400">MLPPALQQFADDRLRDGAVALQYLTGLQHSGLAAPDDAQLAALSSTALVAVTATLLLLLLAPRSRALLFQGVEAVVAMTLVVILCAVVLGLPLGIIYLVLRAAAFLLGLVLSMPTVANVLATLRSSLPF</sequence>
<keyword evidence="1" id="KW-0472">Membrane</keyword>
<evidence type="ECO:0000313" key="2">
    <source>
        <dbReference type="EMBL" id="KAI3425133.1"/>
    </source>
</evidence>
<keyword evidence="1" id="KW-0812">Transmembrane</keyword>
<feature type="transmembrane region" description="Helical" evidence="1">
    <location>
        <begin position="103"/>
        <end position="123"/>
    </location>
</feature>
<dbReference type="EMBL" id="SIDB01000012">
    <property type="protein sequence ID" value="KAI3425133.1"/>
    <property type="molecule type" value="Genomic_DNA"/>
</dbReference>
<evidence type="ECO:0000313" key="3">
    <source>
        <dbReference type="Proteomes" id="UP001055712"/>
    </source>
</evidence>
<comment type="caution">
    <text evidence="2">The sequence shown here is derived from an EMBL/GenBank/DDBJ whole genome shotgun (WGS) entry which is preliminary data.</text>
</comment>
<dbReference type="AlphaFoldDB" id="A0A9D4TGX6"/>
<keyword evidence="1" id="KW-1133">Transmembrane helix</keyword>
<proteinExistence type="predicted"/>
<accession>A0A9D4TGX6</accession>
<reference evidence="2" key="1">
    <citation type="journal article" date="2019" name="Plant J.">
        <title>Chlorella vulgaris genome assembly and annotation reveals the molecular basis for metabolic acclimation to high light conditions.</title>
        <authorList>
            <person name="Cecchin M."/>
            <person name="Marcolungo L."/>
            <person name="Rossato M."/>
            <person name="Girolomoni L."/>
            <person name="Cosentino E."/>
            <person name="Cuine S."/>
            <person name="Li-Beisson Y."/>
            <person name="Delledonne M."/>
            <person name="Ballottari M."/>
        </authorList>
    </citation>
    <scope>NUCLEOTIDE SEQUENCE</scope>
    <source>
        <strain evidence="2">211/11P</strain>
    </source>
</reference>
<keyword evidence="3" id="KW-1185">Reference proteome</keyword>
<evidence type="ECO:0000256" key="1">
    <source>
        <dbReference type="SAM" id="Phobius"/>
    </source>
</evidence>
<feature type="transmembrane region" description="Helical" evidence="1">
    <location>
        <begin position="74"/>
        <end position="97"/>
    </location>
</feature>
<dbReference type="OrthoDB" id="513784at2759"/>
<gene>
    <name evidence="2" type="ORF">D9Q98_008905</name>
</gene>
<protein>
    <submittedName>
        <fullName evidence="2">Uncharacterized protein</fullName>
    </submittedName>
</protein>
<reference evidence="2" key="2">
    <citation type="submission" date="2020-11" db="EMBL/GenBank/DDBJ databases">
        <authorList>
            <person name="Cecchin M."/>
            <person name="Marcolungo L."/>
            <person name="Rossato M."/>
            <person name="Girolomoni L."/>
            <person name="Cosentino E."/>
            <person name="Cuine S."/>
            <person name="Li-Beisson Y."/>
            <person name="Delledonne M."/>
            <person name="Ballottari M."/>
        </authorList>
    </citation>
    <scope>NUCLEOTIDE SEQUENCE</scope>
    <source>
        <strain evidence="2">211/11P</strain>
        <tissue evidence="2">Whole cell</tissue>
    </source>
</reference>
<dbReference type="Proteomes" id="UP001055712">
    <property type="component" value="Unassembled WGS sequence"/>
</dbReference>
<organism evidence="2 3">
    <name type="scientific">Chlorella vulgaris</name>
    <name type="common">Green alga</name>
    <dbReference type="NCBI Taxonomy" id="3077"/>
    <lineage>
        <taxon>Eukaryota</taxon>
        <taxon>Viridiplantae</taxon>
        <taxon>Chlorophyta</taxon>
        <taxon>core chlorophytes</taxon>
        <taxon>Trebouxiophyceae</taxon>
        <taxon>Chlorellales</taxon>
        <taxon>Chlorellaceae</taxon>
        <taxon>Chlorella clade</taxon>
        <taxon>Chlorella</taxon>
    </lineage>
</organism>